<evidence type="ECO:0000256" key="1">
    <source>
        <dbReference type="SAM" id="Phobius"/>
    </source>
</evidence>
<dbReference type="Gene3D" id="3.40.50.150">
    <property type="entry name" value="Vaccinia Virus protein VP39"/>
    <property type="match status" value="1"/>
</dbReference>
<dbReference type="InterPro" id="IPR005299">
    <property type="entry name" value="MeTrfase_7"/>
</dbReference>
<accession>A0A9Y1EII8</accession>
<dbReference type="GO" id="GO:0008168">
    <property type="term" value="F:methyltransferase activity"/>
    <property type="evidence" value="ECO:0007669"/>
    <property type="project" value="UniProtKB-KW"/>
</dbReference>
<name>A0A9Y1EII8_BIXOR</name>
<keyword evidence="1" id="KW-1133">Transmembrane helix</keyword>
<reference evidence="2" key="1">
    <citation type="submission" date="2021-04" db="EMBL/GenBank/DDBJ databases">
        <title>Transcriptome analysis for identification of genes encoding DOXP/MEP, carotenoid and bixin pathway enzymes in seeds of Bixa orellana.</title>
        <authorList>
            <person name="Moreira V.S."/>
            <person name="Soares V.L.F."/>
            <person name="de Souza V.C."/>
            <person name="Goliatt P.V.Z.C."/>
            <person name="Reboucas T.N.H."/>
            <person name="Otoni W.C."/>
            <person name="Costa M.G.C."/>
        </authorList>
    </citation>
    <scope>NUCLEOTIDE SEQUENCE</scope>
    <source>
        <strain evidence="2">C18169_g1_i2_m.161887</strain>
    </source>
</reference>
<keyword evidence="1" id="KW-0472">Membrane</keyword>
<keyword evidence="2" id="KW-0489">Methyltransferase</keyword>
<dbReference type="AlphaFoldDB" id="A0A9Y1EII8"/>
<protein>
    <submittedName>
        <fullName evidence="2">S-adenosylmethionine-dependent methyltransferase At5g37990</fullName>
    </submittedName>
</protein>
<dbReference type="Pfam" id="PF03492">
    <property type="entry name" value="Methyltransf_7"/>
    <property type="match status" value="1"/>
</dbReference>
<evidence type="ECO:0000313" key="2">
    <source>
        <dbReference type="EMBL" id="QTZ19613.1"/>
    </source>
</evidence>
<dbReference type="InterPro" id="IPR029063">
    <property type="entry name" value="SAM-dependent_MTases_sf"/>
</dbReference>
<keyword evidence="1" id="KW-0812">Transmembrane</keyword>
<dbReference type="PANTHER" id="PTHR31009">
    <property type="entry name" value="S-ADENOSYL-L-METHIONINE:CARBOXYL METHYLTRANSFERASE FAMILY PROTEIN"/>
    <property type="match status" value="1"/>
</dbReference>
<dbReference type="SUPFAM" id="SSF53335">
    <property type="entry name" value="S-adenosyl-L-methionine-dependent methyltransferases"/>
    <property type="match status" value="1"/>
</dbReference>
<sequence>MSNESAGLQESHPMNGGDGTFSYSKNSYLQKEGSRFAAAMVSAAIAEKLDIKKLSSGSNVFRMADLGCSVGPNTFFYMQNILEAVQHKYLSLGLKTQIPEFHVFFNDHAGNDFNTLFASLPPEKQYSAAGVPGSFYGWLFPKSSLHFVYSSFALQWLSKVPEEVLDKNSPAWNKGRIHCINAAEAVANAYTAQFTKDMKVFLDARAKEVVAGGMMVLIISSVFVCFFLDLLGSSLMNMAKEVSLMFLAINF</sequence>
<feature type="transmembrane region" description="Helical" evidence="1">
    <location>
        <begin position="209"/>
        <end position="231"/>
    </location>
</feature>
<dbReference type="GO" id="GO:0032259">
    <property type="term" value="P:methylation"/>
    <property type="evidence" value="ECO:0007669"/>
    <property type="project" value="UniProtKB-KW"/>
</dbReference>
<organism evidence="2">
    <name type="scientific">Bixa orellana</name>
    <name type="common">Lipstick tree</name>
    <dbReference type="NCBI Taxonomy" id="66672"/>
    <lineage>
        <taxon>Eukaryota</taxon>
        <taxon>Viridiplantae</taxon>
        <taxon>Streptophyta</taxon>
        <taxon>Embryophyta</taxon>
        <taxon>Tracheophyta</taxon>
        <taxon>Spermatophyta</taxon>
        <taxon>Magnoliopsida</taxon>
        <taxon>eudicotyledons</taxon>
        <taxon>Gunneridae</taxon>
        <taxon>Pentapetalae</taxon>
        <taxon>rosids</taxon>
        <taxon>malvids</taxon>
        <taxon>Malvales</taxon>
        <taxon>Bixaceae</taxon>
        <taxon>Bixa</taxon>
    </lineage>
</organism>
<proteinExistence type="evidence at transcript level"/>
<keyword evidence="2" id="KW-0808">Transferase</keyword>
<dbReference type="EMBL" id="MW885487">
    <property type="protein sequence ID" value="QTZ19613.1"/>
    <property type="molecule type" value="mRNA"/>
</dbReference>